<dbReference type="Proteomes" id="UP000201371">
    <property type="component" value="Segment"/>
</dbReference>
<gene>
    <name evidence="1" type="primary">76</name>
    <name evidence="1" type="ORF">SEA_YVONNETASTIC_76</name>
</gene>
<dbReference type="KEGG" id="vg:29125038"/>
<organism evidence="1 2">
    <name type="scientific">Gordonia phage Yvonnetastic</name>
    <dbReference type="NCBI Taxonomy" id="1821566"/>
    <lineage>
        <taxon>Viruses</taxon>
        <taxon>Duplodnaviria</taxon>
        <taxon>Heunggongvirae</taxon>
        <taxon>Uroviricota</taxon>
        <taxon>Caudoviricetes</taxon>
        <taxon>Yvonnevirus</taxon>
        <taxon>Yvonnevirus yvonnetastic</taxon>
        <taxon>Gordonia virus Yvonnetastic</taxon>
    </lineage>
</organism>
<accession>A0A142K937</accession>
<dbReference type="EMBL" id="KU963248">
    <property type="protein sequence ID" value="AMS02620.1"/>
    <property type="molecule type" value="Genomic_DNA"/>
</dbReference>
<sequence length="71" mass="8250">MSVVAAAAWGGLRIIHHKHLIYGDIWQIEVKDSYSSDGWSHVRVFHDWSVVRDWWHNNNGRDLGVKPKVSE</sequence>
<dbReference type="RefSeq" id="YP_009301130.1">
    <property type="nucleotide sequence ID" value="NC_031230.1"/>
</dbReference>
<name>A0A142K937_9CAUD</name>
<reference evidence="2" key="1">
    <citation type="submission" date="2016-03" db="EMBL/GenBank/DDBJ databases">
        <authorList>
            <person name="Ploux O."/>
        </authorList>
    </citation>
    <scope>NUCLEOTIDE SEQUENCE [LARGE SCALE GENOMIC DNA]</scope>
</reference>
<keyword evidence="2" id="KW-1185">Reference proteome</keyword>
<evidence type="ECO:0000313" key="1">
    <source>
        <dbReference type="EMBL" id="AMS02620.1"/>
    </source>
</evidence>
<proteinExistence type="predicted"/>
<dbReference type="GeneID" id="29125038"/>
<evidence type="ECO:0000313" key="2">
    <source>
        <dbReference type="Proteomes" id="UP000201371"/>
    </source>
</evidence>
<protein>
    <submittedName>
        <fullName evidence="1">Uncharacterized protein</fullName>
    </submittedName>
</protein>